<feature type="compositionally biased region" description="Basic and acidic residues" evidence="1">
    <location>
        <begin position="667"/>
        <end position="680"/>
    </location>
</feature>
<evidence type="ECO:0000313" key="3">
    <source>
        <dbReference type="EMBL" id="SDY17884.1"/>
    </source>
</evidence>
<feature type="compositionally biased region" description="Basic and acidic residues" evidence="1">
    <location>
        <begin position="763"/>
        <end position="778"/>
    </location>
</feature>
<feature type="transmembrane region" description="Helical" evidence="2">
    <location>
        <begin position="61"/>
        <end position="79"/>
    </location>
</feature>
<dbReference type="Pfam" id="PF13779">
    <property type="entry name" value="DUF4175"/>
    <property type="match status" value="1"/>
</dbReference>
<feature type="region of interest" description="Disordered" evidence="1">
    <location>
        <begin position="639"/>
        <end position="833"/>
    </location>
</feature>
<dbReference type="EMBL" id="FNPR01000001">
    <property type="protein sequence ID" value="SDY17884.1"/>
    <property type="molecule type" value="Genomic_DNA"/>
</dbReference>
<feature type="compositionally biased region" description="Low complexity" evidence="1">
    <location>
        <begin position="543"/>
        <end position="552"/>
    </location>
</feature>
<name>A0A1H3HSY2_9RHOB</name>
<evidence type="ECO:0000256" key="2">
    <source>
        <dbReference type="SAM" id="Phobius"/>
    </source>
</evidence>
<dbReference type="GeneID" id="78123407"/>
<keyword evidence="2" id="KW-0812">Transmembrane</keyword>
<reference evidence="3 4" key="1">
    <citation type="submission" date="2016-10" db="EMBL/GenBank/DDBJ databases">
        <authorList>
            <person name="de Groot N.N."/>
        </authorList>
    </citation>
    <scope>NUCLEOTIDE SEQUENCE [LARGE SCALE GENOMIC DNA]</scope>
    <source>
        <strain evidence="3 4">DSM 24677</strain>
    </source>
</reference>
<dbReference type="NCBIfam" id="TIGR02302">
    <property type="entry name" value="aProt_lowcomp"/>
    <property type="match status" value="1"/>
</dbReference>
<feature type="transmembrane region" description="Helical" evidence="2">
    <location>
        <begin position="29"/>
        <end position="49"/>
    </location>
</feature>
<sequence>MPEQTKKPERIDLKDQVLLTYLGLWAERLCIGFWPLWSALIAFLAFIFLGLHEVLPLELVWGFFVLSAFGACFGTWYAWRRFARPSREEALERIDASLVGRPIRAVRDRQAIGAGDAASEALWREYQRRMMEKIRVARAIPPTIRLAGADPFGLRYVALLALSIGLLFGSVWRLGTVGEIAGPSAGAANAAMGPSWEGWIEPPLYTGLPSIYLNDATADVLEVPKGSEVTLRLYGAAGEITVSETVSAQLGAVTSVAAPEQSFEILQDGRLEISGTGDRWWDIVARPDAAPFVEFTGPAETAAGGVFSMPFEAMDDYGIERGEAVIALDMALVDRRYGLALEPESNETLRVVLPLPVTGARDDFEETLMEDFSQHPWANLPVTITLAALDEAGQMGTSDPVEINLAARKFFNPLAAAVVELRRDLLWNRENAPRIAQLLRAISHEPDSLFKRETDYLRLRTILRRMETKVAYGGLDDETVAELSGALWDLALNLEDGNLSDALERMREAQDKLAEALRNGASEEEIAELMQELRDATNEYMQQLAQQQQQEQQDGEQGEQGESMQLSQQDLQDMMDRIQELMEQGRMAEAEQALREFQEMMENMRVTQSQSGQGEGQEAMEGLAETLREQQGLSDQAFRDLQEQFNPNARAGESGQNEGRNGGQGRGEQHEGQGEGEGRAEQGQNGSGEEEGEGQGGAQEGQTQEQSLAERQQALRDELSRQAQGLPQMGGEAGEAARDALEGAGRAMEQAEDALRQNDLAEAIDRQAEAMERLREGMDNLGEAMAQANEGQEGQDGQNAETAGRQSSDPLGRNRRGFSGAEESMVGDEDVYRRARELLDEIRRRSGEAGRSDTERSYLERLLDRF</sequence>
<protein>
    <submittedName>
        <fullName evidence="3">TIGR02302 family protein</fullName>
    </submittedName>
</protein>
<organism evidence="3 4">
    <name type="scientific">Lentibacter algarum</name>
    <dbReference type="NCBI Taxonomy" id="576131"/>
    <lineage>
        <taxon>Bacteria</taxon>
        <taxon>Pseudomonadati</taxon>
        <taxon>Pseudomonadota</taxon>
        <taxon>Alphaproteobacteria</taxon>
        <taxon>Rhodobacterales</taxon>
        <taxon>Roseobacteraceae</taxon>
        <taxon>Lentibacter</taxon>
    </lineage>
</organism>
<dbReference type="Proteomes" id="UP000199026">
    <property type="component" value="Unassembled WGS sequence"/>
</dbReference>
<dbReference type="RefSeq" id="WP_245724344.1">
    <property type="nucleotide sequence ID" value="NZ_CALJFH010000007.1"/>
</dbReference>
<keyword evidence="2" id="KW-1133">Transmembrane helix</keyword>
<keyword evidence="4" id="KW-1185">Reference proteome</keyword>
<dbReference type="AlphaFoldDB" id="A0A1H3HSY2"/>
<feature type="transmembrane region" description="Helical" evidence="2">
    <location>
        <begin position="154"/>
        <end position="175"/>
    </location>
</feature>
<gene>
    <name evidence="3" type="ORF">SAMN05444486_101606</name>
</gene>
<accession>A0A1H3HSY2</accession>
<feature type="compositionally biased region" description="Polar residues" evidence="1">
    <location>
        <begin position="789"/>
        <end position="809"/>
    </location>
</feature>
<keyword evidence="2" id="KW-0472">Membrane</keyword>
<dbReference type="InterPro" id="IPR012683">
    <property type="entry name" value="CHP02302_TM"/>
</dbReference>
<proteinExistence type="predicted"/>
<evidence type="ECO:0000256" key="1">
    <source>
        <dbReference type="SAM" id="MobiDB-lite"/>
    </source>
</evidence>
<evidence type="ECO:0000313" key="4">
    <source>
        <dbReference type="Proteomes" id="UP000199026"/>
    </source>
</evidence>
<dbReference type="STRING" id="576131.SAMN05444486_101606"/>
<feature type="region of interest" description="Disordered" evidence="1">
    <location>
        <begin position="543"/>
        <end position="568"/>
    </location>
</feature>